<keyword evidence="1" id="KW-0472">Membrane</keyword>
<dbReference type="RefSeq" id="WP_200749903.1">
    <property type="nucleotide sequence ID" value="NZ_JAEOAH010000031.1"/>
</dbReference>
<evidence type="ECO:0000313" key="3">
    <source>
        <dbReference type="Proteomes" id="UP000618943"/>
    </source>
</evidence>
<sequence>MYVFIKIMISGIIIGAVTEIARRFPTYGGILAALPLISILSILWLTVQGEPSQNINKFVIGVLLGLPATAVMLVIIYLALKQSLHVAMAISLGMAAWALFLVFQKLLFGFLHIYI</sequence>
<organism evidence="2 3">
    <name type="scientific">Viridibacillus soli</name>
    <dbReference type="NCBI Taxonomy" id="2798301"/>
    <lineage>
        <taxon>Bacteria</taxon>
        <taxon>Bacillati</taxon>
        <taxon>Bacillota</taxon>
        <taxon>Bacilli</taxon>
        <taxon>Bacillales</taxon>
        <taxon>Caryophanaceae</taxon>
        <taxon>Viridibacillus</taxon>
    </lineage>
</organism>
<dbReference type="NCBIfam" id="NF006750">
    <property type="entry name" value="PRK09272.1-3"/>
    <property type="match status" value="1"/>
</dbReference>
<keyword evidence="1" id="KW-0812">Transmembrane</keyword>
<feature type="transmembrane region" description="Helical" evidence="1">
    <location>
        <begin position="86"/>
        <end position="111"/>
    </location>
</feature>
<keyword evidence="3" id="KW-1185">Reference proteome</keyword>
<feature type="transmembrane region" description="Helical" evidence="1">
    <location>
        <begin position="58"/>
        <end position="80"/>
    </location>
</feature>
<reference evidence="2 3" key="1">
    <citation type="submission" date="2020-12" db="EMBL/GenBank/DDBJ databases">
        <title>YIM B01967 draft genome.</title>
        <authorList>
            <person name="Yan X."/>
        </authorList>
    </citation>
    <scope>NUCLEOTIDE SEQUENCE [LARGE SCALE GENOMIC DNA]</scope>
    <source>
        <strain evidence="2 3">YIM B01967</strain>
    </source>
</reference>
<gene>
    <name evidence="2" type="ORF">JFL43_16540</name>
</gene>
<proteinExistence type="predicted"/>
<feature type="transmembrane region" description="Helical" evidence="1">
    <location>
        <begin position="27"/>
        <end position="46"/>
    </location>
</feature>
<evidence type="ECO:0000313" key="2">
    <source>
        <dbReference type="EMBL" id="MBK3496436.1"/>
    </source>
</evidence>
<dbReference type="EMBL" id="JAEOAH010000031">
    <property type="protein sequence ID" value="MBK3496436.1"/>
    <property type="molecule type" value="Genomic_DNA"/>
</dbReference>
<dbReference type="Proteomes" id="UP000618943">
    <property type="component" value="Unassembled WGS sequence"/>
</dbReference>
<accession>A0ABS1HAK7</accession>
<keyword evidence="1" id="KW-1133">Transmembrane helix</keyword>
<comment type="caution">
    <text evidence="2">The sequence shown here is derived from an EMBL/GenBank/DDBJ whole genome shotgun (WGS) entry which is preliminary data.</text>
</comment>
<name>A0ABS1HAK7_9BACL</name>
<evidence type="ECO:0000256" key="1">
    <source>
        <dbReference type="SAM" id="Phobius"/>
    </source>
</evidence>
<protein>
    <submittedName>
        <fullName evidence="2">DUF3147 family protein</fullName>
    </submittedName>
</protein>